<accession>A0ABS2DT76</accession>
<gene>
    <name evidence="10" type="ORF">H6A60_08600</name>
</gene>
<name>A0ABS2DT76_9BURK</name>
<evidence type="ECO:0000256" key="3">
    <source>
        <dbReference type="ARBA" id="ARBA00022448"/>
    </source>
</evidence>
<dbReference type="Gene3D" id="1.10.1130.10">
    <property type="entry name" value="Flavocytochrome C3, Chain A"/>
    <property type="match status" value="1"/>
</dbReference>
<dbReference type="Proteomes" id="UP000715095">
    <property type="component" value="Unassembled WGS sequence"/>
</dbReference>
<dbReference type="RefSeq" id="WP_205103493.1">
    <property type="nucleotide sequence ID" value="NZ_JACJJC010000013.1"/>
</dbReference>
<dbReference type="InterPro" id="IPR012286">
    <property type="entry name" value="Tetrahaem_cytochrome"/>
</dbReference>
<feature type="chain" id="PRO_5047093268" evidence="8">
    <location>
        <begin position="23"/>
        <end position="120"/>
    </location>
</feature>
<proteinExistence type="predicted"/>
<reference evidence="10 11" key="1">
    <citation type="journal article" date="2021" name="Sci. Rep.">
        <title>The distribution of antibiotic resistance genes in chicken gut microbiota commensals.</title>
        <authorList>
            <person name="Juricova H."/>
            <person name="Matiasovicova J."/>
            <person name="Kubasova T."/>
            <person name="Cejkova D."/>
            <person name="Rychlik I."/>
        </authorList>
    </citation>
    <scope>NUCLEOTIDE SEQUENCE [LARGE SCALE GENOMIC DNA]</scope>
    <source>
        <strain evidence="10 11">An829</strain>
    </source>
</reference>
<evidence type="ECO:0000256" key="7">
    <source>
        <dbReference type="ARBA" id="ARBA00023004"/>
    </source>
</evidence>
<keyword evidence="5" id="KW-0479">Metal-binding</keyword>
<evidence type="ECO:0000259" key="9">
    <source>
        <dbReference type="Pfam" id="PF14537"/>
    </source>
</evidence>
<evidence type="ECO:0000256" key="5">
    <source>
        <dbReference type="ARBA" id="ARBA00022723"/>
    </source>
</evidence>
<keyword evidence="4" id="KW-0349">Heme</keyword>
<comment type="subcellular location">
    <subcellularLocation>
        <location evidence="2">Cell envelope</location>
    </subcellularLocation>
</comment>
<sequence>MQIRHLFCASVLSIALSIGAQAALAAQGGTHFLADRHVERGVACEACHGVKTPQAGATVETAQCNTCHKSLDEVAKRTAKLDPNPHYNHLVGLNCTECHRGHQKSVNMCASCHNIKFDVP</sequence>
<keyword evidence="11" id="KW-1185">Reference proteome</keyword>
<evidence type="ECO:0000256" key="2">
    <source>
        <dbReference type="ARBA" id="ARBA00004196"/>
    </source>
</evidence>
<evidence type="ECO:0000313" key="11">
    <source>
        <dbReference type="Proteomes" id="UP000715095"/>
    </source>
</evidence>
<feature type="domain" description="Tetrahaem cytochrome" evidence="9">
    <location>
        <begin position="37"/>
        <end position="114"/>
    </location>
</feature>
<evidence type="ECO:0000256" key="4">
    <source>
        <dbReference type="ARBA" id="ARBA00022617"/>
    </source>
</evidence>
<evidence type="ECO:0000313" key="10">
    <source>
        <dbReference type="EMBL" id="MBM6704540.1"/>
    </source>
</evidence>
<dbReference type="InterPro" id="IPR036280">
    <property type="entry name" value="Multihaem_cyt_sf"/>
</dbReference>
<dbReference type="EMBL" id="JACJJC010000013">
    <property type="protein sequence ID" value="MBM6704540.1"/>
    <property type="molecule type" value="Genomic_DNA"/>
</dbReference>
<evidence type="ECO:0000256" key="1">
    <source>
        <dbReference type="ARBA" id="ARBA00001926"/>
    </source>
</evidence>
<organism evidence="10 11">
    <name type="scientific">Sutterella massiliensis</name>
    <dbReference type="NCBI Taxonomy" id="1816689"/>
    <lineage>
        <taxon>Bacteria</taxon>
        <taxon>Pseudomonadati</taxon>
        <taxon>Pseudomonadota</taxon>
        <taxon>Betaproteobacteria</taxon>
        <taxon>Burkholderiales</taxon>
        <taxon>Sutterellaceae</taxon>
        <taxon>Sutterella</taxon>
    </lineage>
</organism>
<comment type="caution">
    <text evidence="10">The sequence shown here is derived from an EMBL/GenBank/DDBJ whole genome shotgun (WGS) entry which is preliminary data.</text>
</comment>
<protein>
    <submittedName>
        <fullName evidence="10">Cytochrome c3 family protein</fullName>
    </submittedName>
</protein>
<comment type="cofactor">
    <cofactor evidence="1">
        <name>heme c</name>
        <dbReference type="ChEBI" id="CHEBI:61717"/>
    </cofactor>
</comment>
<keyword evidence="3" id="KW-0813">Transport</keyword>
<evidence type="ECO:0000256" key="8">
    <source>
        <dbReference type="SAM" id="SignalP"/>
    </source>
</evidence>
<keyword evidence="7" id="KW-0408">Iron</keyword>
<keyword evidence="6" id="KW-0249">Electron transport</keyword>
<dbReference type="Pfam" id="PF14537">
    <property type="entry name" value="Cytochrom_c3_2"/>
    <property type="match status" value="1"/>
</dbReference>
<keyword evidence="8" id="KW-0732">Signal</keyword>
<evidence type="ECO:0000256" key="6">
    <source>
        <dbReference type="ARBA" id="ARBA00022982"/>
    </source>
</evidence>
<dbReference type="SUPFAM" id="SSF48695">
    <property type="entry name" value="Multiheme cytochromes"/>
    <property type="match status" value="1"/>
</dbReference>
<feature type="signal peptide" evidence="8">
    <location>
        <begin position="1"/>
        <end position="22"/>
    </location>
</feature>